<evidence type="ECO:0000256" key="4">
    <source>
        <dbReference type="ARBA" id="ARBA00016436"/>
    </source>
</evidence>
<comment type="pathway">
    <text evidence="2">Glycolipid biosynthesis; lipid IV(A) biosynthesis; lipid IV(A) from (3R)-3-hydroxytetradecanoyl-[acyl-carrier-protein] and UDP-N-acetyl-alpha-D-glucosamine: step 6/6.</text>
</comment>
<evidence type="ECO:0000256" key="7">
    <source>
        <dbReference type="ARBA" id="ARBA00022679"/>
    </source>
</evidence>
<dbReference type="Pfam" id="PF02606">
    <property type="entry name" value="LpxK"/>
    <property type="match status" value="1"/>
</dbReference>
<keyword evidence="9" id="KW-0418">Kinase</keyword>
<keyword evidence="11" id="KW-0443">Lipid metabolism</keyword>
<dbReference type="GO" id="GO:0009244">
    <property type="term" value="P:lipopolysaccharide core region biosynthetic process"/>
    <property type="evidence" value="ECO:0007669"/>
    <property type="project" value="TreeGrafter"/>
</dbReference>
<dbReference type="NCBIfam" id="TIGR00682">
    <property type="entry name" value="lpxK"/>
    <property type="match status" value="1"/>
</dbReference>
<accession>A0A9D2KB07</accession>
<evidence type="ECO:0000313" key="14">
    <source>
        <dbReference type="Proteomes" id="UP000824176"/>
    </source>
</evidence>
<evidence type="ECO:0000256" key="5">
    <source>
        <dbReference type="ARBA" id="ARBA00022516"/>
    </source>
</evidence>
<evidence type="ECO:0000256" key="9">
    <source>
        <dbReference type="ARBA" id="ARBA00022777"/>
    </source>
</evidence>
<keyword evidence="5" id="KW-0444">Lipid biosynthesis</keyword>
<keyword evidence="10" id="KW-0067">ATP-binding</keyword>
<dbReference type="PANTHER" id="PTHR42724:SF1">
    <property type="entry name" value="TETRAACYLDISACCHARIDE 4'-KINASE, MITOCHONDRIAL-RELATED"/>
    <property type="match status" value="1"/>
</dbReference>
<evidence type="ECO:0000256" key="12">
    <source>
        <dbReference type="NCBIfam" id="TIGR00682"/>
    </source>
</evidence>
<dbReference type="EC" id="2.7.1.130" evidence="3 12"/>
<evidence type="ECO:0000256" key="8">
    <source>
        <dbReference type="ARBA" id="ARBA00022741"/>
    </source>
</evidence>
<dbReference type="GO" id="GO:0009245">
    <property type="term" value="P:lipid A biosynthetic process"/>
    <property type="evidence" value="ECO:0007669"/>
    <property type="project" value="UniProtKB-UniRule"/>
</dbReference>
<dbReference type="GO" id="GO:0005524">
    <property type="term" value="F:ATP binding"/>
    <property type="evidence" value="ECO:0007669"/>
    <property type="project" value="UniProtKB-KW"/>
</dbReference>
<dbReference type="Proteomes" id="UP000824176">
    <property type="component" value="Unassembled WGS sequence"/>
</dbReference>
<evidence type="ECO:0000313" key="13">
    <source>
        <dbReference type="EMBL" id="HIZ89899.1"/>
    </source>
</evidence>
<evidence type="ECO:0000256" key="2">
    <source>
        <dbReference type="ARBA" id="ARBA00004870"/>
    </source>
</evidence>
<reference evidence="13" key="1">
    <citation type="journal article" date="2021" name="PeerJ">
        <title>Extensive microbial diversity within the chicken gut microbiome revealed by metagenomics and culture.</title>
        <authorList>
            <person name="Gilroy R."/>
            <person name="Ravi A."/>
            <person name="Getino M."/>
            <person name="Pursley I."/>
            <person name="Horton D.L."/>
            <person name="Alikhan N.F."/>
            <person name="Baker D."/>
            <person name="Gharbi K."/>
            <person name="Hall N."/>
            <person name="Watson M."/>
            <person name="Adriaenssens E.M."/>
            <person name="Foster-Nyarko E."/>
            <person name="Jarju S."/>
            <person name="Secka A."/>
            <person name="Antonio M."/>
            <person name="Oren A."/>
            <person name="Chaudhuri R.R."/>
            <person name="La Ragione R."/>
            <person name="Hildebrand F."/>
            <person name="Pallen M.J."/>
        </authorList>
    </citation>
    <scope>NUCLEOTIDE SEQUENCE</scope>
    <source>
        <strain evidence="13">ChiW4-1371</strain>
    </source>
</reference>
<dbReference type="AlphaFoldDB" id="A0A9D2KB07"/>
<dbReference type="EMBL" id="DXAQ01000124">
    <property type="protein sequence ID" value="HIZ89899.1"/>
    <property type="molecule type" value="Genomic_DNA"/>
</dbReference>
<dbReference type="PANTHER" id="PTHR42724">
    <property type="entry name" value="TETRAACYLDISACCHARIDE 4'-KINASE"/>
    <property type="match status" value="1"/>
</dbReference>
<evidence type="ECO:0000256" key="3">
    <source>
        <dbReference type="ARBA" id="ARBA00012071"/>
    </source>
</evidence>
<keyword evidence="6" id="KW-0441">Lipid A biosynthesis</keyword>
<keyword evidence="8" id="KW-0547">Nucleotide-binding</keyword>
<dbReference type="InterPro" id="IPR003758">
    <property type="entry name" value="LpxK"/>
</dbReference>
<gene>
    <name evidence="13" type="primary">lpxK</name>
    <name evidence="13" type="ORF">H9804_08125</name>
</gene>
<evidence type="ECO:0000256" key="1">
    <source>
        <dbReference type="ARBA" id="ARBA00002274"/>
    </source>
</evidence>
<keyword evidence="7 13" id="KW-0808">Transferase</keyword>
<evidence type="ECO:0000256" key="11">
    <source>
        <dbReference type="ARBA" id="ARBA00023098"/>
    </source>
</evidence>
<proteinExistence type="predicted"/>
<protein>
    <recommendedName>
        <fullName evidence="4 12">Tetraacyldisaccharide 4'-kinase</fullName>
        <ecNumber evidence="3 12">2.7.1.130</ecNumber>
    </recommendedName>
</protein>
<dbReference type="GO" id="GO:0005886">
    <property type="term" value="C:plasma membrane"/>
    <property type="evidence" value="ECO:0007669"/>
    <property type="project" value="TreeGrafter"/>
</dbReference>
<comment type="function">
    <text evidence="1">Transfers the gamma-phosphate of ATP to the 4'-position of a tetraacyldisaccharide 1-phosphate intermediate (termed DS-1-P) to form tetraacyldisaccharide 1,4'-bis-phosphate (lipid IVA).</text>
</comment>
<dbReference type="GO" id="GO:0009029">
    <property type="term" value="F:lipid-A 4'-kinase activity"/>
    <property type="evidence" value="ECO:0007669"/>
    <property type="project" value="UniProtKB-UniRule"/>
</dbReference>
<name>A0A9D2KB07_9BACT</name>
<evidence type="ECO:0000256" key="10">
    <source>
        <dbReference type="ARBA" id="ARBA00022840"/>
    </source>
</evidence>
<reference evidence="13" key="2">
    <citation type="submission" date="2021-04" db="EMBL/GenBank/DDBJ databases">
        <authorList>
            <person name="Gilroy R."/>
        </authorList>
    </citation>
    <scope>NUCLEOTIDE SEQUENCE</scope>
    <source>
        <strain evidence="13">ChiW4-1371</strain>
    </source>
</reference>
<evidence type="ECO:0000256" key="6">
    <source>
        <dbReference type="ARBA" id="ARBA00022556"/>
    </source>
</evidence>
<comment type="caution">
    <text evidence="13">The sequence shown here is derived from an EMBL/GenBank/DDBJ whole genome shotgun (WGS) entry which is preliminary data.</text>
</comment>
<sequence length="307" mass="34140">MINQGIKTISVGNIIMGGAGKTPHTLLIANELIKKSEKVAVLSLGYKGKLGYDINVISDGKGNFFHHPPMAADEPYMMAKNNPELIVITGKKREQSLALARDKYGATAAILDDGYQYKKLARDVNILLLDHRRPISTGFPFPFGYLREFPSSISRSDIIVFTRAKNDNIPENVKGFINKQSIYFSNTVFNRVILKNEEIELKYLKGAAVAAYSAVANNDAFYNTLHNAGLDLKFFAGFSDHKLLLEKSINGILAQGRKKGAVMFITTEKDFVKLPAEYQSIFGYLKMDIELSNKDAFINEIESLASK</sequence>
<organism evidence="13 14">
    <name type="scientific">Candidatus Mucispirillum faecigallinarum</name>
    <dbReference type="NCBI Taxonomy" id="2838699"/>
    <lineage>
        <taxon>Bacteria</taxon>
        <taxon>Pseudomonadati</taxon>
        <taxon>Deferribacterota</taxon>
        <taxon>Deferribacteres</taxon>
        <taxon>Deferribacterales</taxon>
        <taxon>Mucispirillaceae</taxon>
        <taxon>Mucispirillum</taxon>
    </lineage>
</organism>